<dbReference type="Gene3D" id="3.40.50.1820">
    <property type="entry name" value="alpha/beta hydrolase"/>
    <property type="match status" value="1"/>
</dbReference>
<accession>A0ABU9B447</accession>
<evidence type="ECO:0000313" key="2">
    <source>
        <dbReference type="EMBL" id="MEK8024456.1"/>
    </source>
</evidence>
<dbReference type="RefSeq" id="WP_341372240.1">
    <property type="nucleotide sequence ID" value="NZ_JBBUTF010000001.1"/>
</dbReference>
<sequence>MNRETRRLIVAGPAGDLECAIDEPAEGASSRGVAVVCHPHPLHGGTMDNKVVQTLVRAFVQLGYRCVRFNVRGVGASAGAWDEGRGETDDCLAVVADQRLPDQALVLAGFSFGAFVAAQAAQRLREAGAPAERLALVGPATSRFPVPPVPEDTLVIHGEADEVVPLQATLDWARPQQLPVVVMPGVGHFFHGQLTTLKAQLLRGWH</sequence>
<dbReference type="PANTHER" id="PTHR42103:SF2">
    <property type="entry name" value="AB HYDROLASE-1 DOMAIN-CONTAINING PROTEIN"/>
    <property type="match status" value="1"/>
</dbReference>
<proteinExistence type="predicted"/>
<name>A0ABU9B447_9BURK</name>
<protein>
    <submittedName>
        <fullName evidence="2">Alpha/beta fold hydrolase</fullName>
    </submittedName>
</protein>
<dbReference type="InterPro" id="IPR000073">
    <property type="entry name" value="AB_hydrolase_1"/>
</dbReference>
<dbReference type="GO" id="GO:0016787">
    <property type="term" value="F:hydrolase activity"/>
    <property type="evidence" value="ECO:0007669"/>
    <property type="project" value="UniProtKB-KW"/>
</dbReference>
<keyword evidence="3" id="KW-1185">Reference proteome</keyword>
<evidence type="ECO:0000313" key="3">
    <source>
        <dbReference type="Proteomes" id="UP001368500"/>
    </source>
</evidence>
<dbReference type="InterPro" id="IPR029058">
    <property type="entry name" value="AB_hydrolase_fold"/>
</dbReference>
<reference evidence="2 3" key="1">
    <citation type="submission" date="2024-04" db="EMBL/GenBank/DDBJ databases">
        <title>Novel species of the genus Ideonella isolated from streams.</title>
        <authorList>
            <person name="Lu H."/>
        </authorList>
    </citation>
    <scope>NUCLEOTIDE SEQUENCE [LARGE SCALE GENOMIC DNA]</scope>
    <source>
        <strain evidence="2 3">BYS139W</strain>
    </source>
</reference>
<organism evidence="2 3">
    <name type="scientific">Pseudaquabacterium rugosum</name>
    <dbReference type="NCBI Taxonomy" id="2984194"/>
    <lineage>
        <taxon>Bacteria</taxon>
        <taxon>Pseudomonadati</taxon>
        <taxon>Pseudomonadota</taxon>
        <taxon>Betaproteobacteria</taxon>
        <taxon>Burkholderiales</taxon>
        <taxon>Sphaerotilaceae</taxon>
        <taxon>Pseudaquabacterium</taxon>
    </lineage>
</organism>
<gene>
    <name evidence="2" type="ORF">AACH11_00540</name>
</gene>
<dbReference type="PANTHER" id="PTHR42103">
    <property type="entry name" value="ALPHA/BETA-HYDROLASES SUPERFAMILY PROTEIN"/>
    <property type="match status" value="1"/>
</dbReference>
<dbReference type="EMBL" id="JBBUTF010000001">
    <property type="protein sequence ID" value="MEK8024456.1"/>
    <property type="molecule type" value="Genomic_DNA"/>
</dbReference>
<dbReference type="SUPFAM" id="SSF53474">
    <property type="entry name" value="alpha/beta-Hydrolases"/>
    <property type="match status" value="1"/>
</dbReference>
<comment type="caution">
    <text evidence="2">The sequence shown here is derived from an EMBL/GenBank/DDBJ whole genome shotgun (WGS) entry which is preliminary data.</text>
</comment>
<evidence type="ECO:0000259" key="1">
    <source>
        <dbReference type="Pfam" id="PF00561"/>
    </source>
</evidence>
<dbReference type="Proteomes" id="UP001368500">
    <property type="component" value="Unassembled WGS sequence"/>
</dbReference>
<keyword evidence="2" id="KW-0378">Hydrolase</keyword>
<dbReference type="Pfam" id="PF00561">
    <property type="entry name" value="Abhydrolase_1"/>
    <property type="match status" value="1"/>
</dbReference>
<feature type="domain" description="AB hydrolase-1" evidence="1">
    <location>
        <begin position="42"/>
        <end position="139"/>
    </location>
</feature>